<evidence type="ECO:0000313" key="2">
    <source>
        <dbReference type="EMBL" id="KAJ1206560.1"/>
    </source>
</evidence>
<sequence>MYRRERPRRRDDRRQEPGVERGGVTLVPRGGGRPQQRTLDTVRRRAVRRTGVRCENPKKLEQFMMCRKANNGAEAAVDEDM</sequence>
<dbReference type="Proteomes" id="UP001066276">
    <property type="component" value="Chromosome 1_2"/>
</dbReference>
<evidence type="ECO:0000313" key="3">
    <source>
        <dbReference type="Proteomes" id="UP001066276"/>
    </source>
</evidence>
<comment type="caution">
    <text evidence="2">The sequence shown here is derived from an EMBL/GenBank/DDBJ whole genome shotgun (WGS) entry which is preliminary data.</text>
</comment>
<feature type="compositionally biased region" description="Basic and acidic residues" evidence="1">
    <location>
        <begin position="8"/>
        <end position="19"/>
    </location>
</feature>
<dbReference type="AlphaFoldDB" id="A0AAV7W0Z9"/>
<reference evidence="2" key="1">
    <citation type="journal article" date="2022" name="bioRxiv">
        <title>Sequencing and chromosome-scale assembly of the giantPleurodeles waltlgenome.</title>
        <authorList>
            <person name="Brown T."/>
            <person name="Elewa A."/>
            <person name="Iarovenko S."/>
            <person name="Subramanian E."/>
            <person name="Araus A.J."/>
            <person name="Petzold A."/>
            <person name="Susuki M."/>
            <person name="Suzuki K.-i.T."/>
            <person name="Hayashi T."/>
            <person name="Toyoda A."/>
            <person name="Oliveira C."/>
            <person name="Osipova E."/>
            <person name="Leigh N.D."/>
            <person name="Simon A."/>
            <person name="Yun M.H."/>
        </authorList>
    </citation>
    <scope>NUCLEOTIDE SEQUENCE</scope>
    <source>
        <strain evidence="2">20211129_DDA</strain>
        <tissue evidence="2">Liver</tissue>
    </source>
</reference>
<protein>
    <submittedName>
        <fullName evidence="2">Uncharacterized protein</fullName>
    </submittedName>
</protein>
<proteinExistence type="predicted"/>
<gene>
    <name evidence="2" type="ORF">NDU88_001963</name>
</gene>
<accession>A0AAV7W0Z9</accession>
<organism evidence="2 3">
    <name type="scientific">Pleurodeles waltl</name>
    <name type="common">Iberian ribbed newt</name>
    <dbReference type="NCBI Taxonomy" id="8319"/>
    <lineage>
        <taxon>Eukaryota</taxon>
        <taxon>Metazoa</taxon>
        <taxon>Chordata</taxon>
        <taxon>Craniata</taxon>
        <taxon>Vertebrata</taxon>
        <taxon>Euteleostomi</taxon>
        <taxon>Amphibia</taxon>
        <taxon>Batrachia</taxon>
        <taxon>Caudata</taxon>
        <taxon>Salamandroidea</taxon>
        <taxon>Salamandridae</taxon>
        <taxon>Pleurodelinae</taxon>
        <taxon>Pleurodeles</taxon>
    </lineage>
</organism>
<keyword evidence="3" id="KW-1185">Reference proteome</keyword>
<evidence type="ECO:0000256" key="1">
    <source>
        <dbReference type="SAM" id="MobiDB-lite"/>
    </source>
</evidence>
<feature type="region of interest" description="Disordered" evidence="1">
    <location>
        <begin position="1"/>
        <end position="41"/>
    </location>
</feature>
<name>A0AAV7W0Z9_PLEWA</name>
<dbReference type="EMBL" id="JANPWB010000002">
    <property type="protein sequence ID" value="KAJ1206560.1"/>
    <property type="molecule type" value="Genomic_DNA"/>
</dbReference>